<feature type="domain" description="N-acetyltransferase" evidence="1">
    <location>
        <begin position="2"/>
        <end position="179"/>
    </location>
</feature>
<dbReference type="GO" id="GO:0008080">
    <property type="term" value="F:N-acetyltransferase activity"/>
    <property type="evidence" value="ECO:0007669"/>
    <property type="project" value="TreeGrafter"/>
</dbReference>
<dbReference type="Proteomes" id="UP000053911">
    <property type="component" value="Unassembled WGS sequence"/>
</dbReference>
<name>A0A101EN84_9EURY</name>
<dbReference type="PATRIC" id="fig|172049.5.peg.1168"/>
<gene>
    <name evidence="2" type="ORF">XD54_0507</name>
</gene>
<dbReference type="PANTHER" id="PTHR13355">
    <property type="entry name" value="GLUCOSAMINE 6-PHOSPHATE N-ACETYLTRANSFERASE"/>
    <property type="match status" value="1"/>
</dbReference>
<dbReference type="Gene3D" id="3.40.630.30">
    <property type="match status" value="1"/>
</dbReference>
<dbReference type="AlphaFoldDB" id="A0A101EN84"/>
<dbReference type="SUPFAM" id="SSF55729">
    <property type="entry name" value="Acyl-CoA N-acyltransferases (Nat)"/>
    <property type="match status" value="1"/>
</dbReference>
<evidence type="ECO:0000259" key="1">
    <source>
        <dbReference type="PROSITE" id="PS51186"/>
    </source>
</evidence>
<protein>
    <submittedName>
        <fullName evidence="2">N-acetyltransferase</fullName>
    </submittedName>
</protein>
<dbReference type="EMBL" id="LGFD01000006">
    <property type="protein sequence ID" value="KUK18259.1"/>
    <property type="molecule type" value="Genomic_DNA"/>
</dbReference>
<sequence>MVAVRIATLEDTEEIVDVHCSGIERWFRKSENRETSYKELSIRERYLHGGPWMSIETCAIHLNYLLLEGQIPLVTEVDGKIIGNAEVLISEEPIKGEIMKIAHIDVLEVHKNFRGEGVGREIIKFVEELAKENGCELVTVTPEKSAVGFYKKVGIEEIIHKASFVEFDLEQFSEEIEPELFKFSWNEIEGLEMVAGKFQTSYHHWFTAFKDRIAGIDDKNYLESGRIRGSYYVLEESFFDRSLVTAYLWGKKEDLILLLSRAGSLGFRKLRTIIEKDLVEKFEPKTLDSVVILAKRL</sequence>
<organism evidence="2 3">
    <name type="scientific">Thermococcus sibiricus</name>
    <dbReference type="NCBI Taxonomy" id="172049"/>
    <lineage>
        <taxon>Archaea</taxon>
        <taxon>Methanobacteriati</taxon>
        <taxon>Methanobacteriota</taxon>
        <taxon>Thermococci</taxon>
        <taxon>Thermococcales</taxon>
        <taxon>Thermococcaceae</taxon>
        <taxon>Thermococcus</taxon>
    </lineage>
</organism>
<dbReference type="PROSITE" id="PS51186">
    <property type="entry name" value="GNAT"/>
    <property type="match status" value="1"/>
</dbReference>
<dbReference type="Pfam" id="PF00583">
    <property type="entry name" value="Acetyltransf_1"/>
    <property type="match status" value="1"/>
</dbReference>
<keyword evidence="2" id="KW-0808">Transferase</keyword>
<proteinExistence type="predicted"/>
<dbReference type="RefSeq" id="WP_283217330.1">
    <property type="nucleotide sequence ID" value="NZ_LGFD01000006.1"/>
</dbReference>
<evidence type="ECO:0000313" key="3">
    <source>
        <dbReference type="Proteomes" id="UP000053911"/>
    </source>
</evidence>
<comment type="caution">
    <text evidence="2">The sequence shown here is derived from an EMBL/GenBank/DDBJ whole genome shotgun (WGS) entry which is preliminary data.</text>
</comment>
<reference evidence="3" key="1">
    <citation type="journal article" date="2015" name="MBio">
        <title>Genome-Resolved Metagenomic Analysis Reveals Roles for Candidate Phyla and Other Microbial Community Members in Biogeochemical Transformations in Oil Reservoirs.</title>
        <authorList>
            <person name="Hu P."/>
            <person name="Tom L."/>
            <person name="Singh A."/>
            <person name="Thomas B.C."/>
            <person name="Baker B.J."/>
            <person name="Piceno Y.M."/>
            <person name="Andersen G.L."/>
            <person name="Banfield J.F."/>
        </authorList>
    </citation>
    <scope>NUCLEOTIDE SEQUENCE [LARGE SCALE GENOMIC DNA]</scope>
</reference>
<accession>A0A101EN84</accession>
<dbReference type="InterPro" id="IPR039143">
    <property type="entry name" value="GNPNAT1-like"/>
</dbReference>
<dbReference type="InterPro" id="IPR016181">
    <property type="entry name" value="Acyl_CoA_acyltransferase"/>
</dbReference>
<evidence type="ECO:0000313" key="2">
    <source>
        <dbReference type="EMBL" id="KUK18259.1"/>
    </source>
</evidence>
<dbReference type="CDD" id="cd04301">
    <property type="entry name" value="NAT_SF"/>
    <property type="match status" value="1"/>
</dbReference>
<dbReference type="InterPro" id="IPR000182">
    <property type="entry name" value="GNAT_dom"/>
</dbReference>